<dbReference type="EMBL" id="KV722436">
    <property type="protein sequence ID" value="OCH89039.1"/>
    <property type="molecule type" value="Genomic_DNA"/>
</dbReference>
<proteinExistence type="predicted"/>
<evidence type="ECO:0000313" key="1">
    <source>
        <dbReference type="EMBL" id="OCH89039.1"/>
    </source>
</evidence>
<sequence>MGRSELPQRYEDIESIGSLTHLTHGITNSQMIHSHADSPPPVVQDLVRASMLAHAAVHTCSLCLDDWLVGPRHARLVSHPTFPAIARS</sequence>
<protein>
    <submittedName>
        <fullName evidence="1">Uncharacterized protein</fullName>
    </submittedName>
</protein>
<gene>
    <name evidence="1" type="ORF">OBBRIDRAFT_41495</name>
</gene>
<reference evidence="1 2" key="1">
    <citation type="submission" date="2016-07" db="EMBL/GenBank/DDBJ databases">
        <title>Draft genome of the white-rot fungus Obba rivulosa 3A-2.</title>
        <authorList>
            <consortium name="DOE Joint Genome Institute"/>
            <person name="Miettinen O."/>
            <person name="Riley R."/>
            <person name="Acob R."/>
            <person name="Barry K."/>
            <person name="Cullen D."/>
            <person name="De Vries R."/>
            <person name="Hainaut M."/>
            <person name="Hatakka A."/>
            <person name="Henrissat B."/>
            <person name="Hilden K."/>
            <person name="Kuo R."/>
            <person name="Labutti K."/>
            <person name="Lipzen A."/>
            <person name="Makela M.R."/>
            <person name="Sandor L."/>
            <person name="Spatafora J.W."/>
            <person name="Grigoriev I.V."/>
            <person name="Hibbett D.S."/>
        </authorList>
    </citation>
    <scope>NUCLEOTIDE SEQUENCE [LARGE SCALE GENOMIC DNA]</scope>
    <source>
        <strain evidence="1 2">3A-2</strain>
    </source>
</reference>
<name>A0A8E2AVU5_9APHY</name>
<evidence type="ECO:0000313" key="2">
    <source>
        <dbReference type="Proteomes" id="UP000250043"/>
    </source>
</evidence>
<keyword evidence="2" id="KW-1185">Reference proteome</keyword>
<dbReference type="AlphaFoldDB" id="A0A8E2AVU5"/>
<accession>A0A8E2AVU5</accession>
<organism evidence="1 2">
    <name type="scientific">Obba rivulosa</name>
    <dbReference type="NCBI Taxonomy" id="1052685"/>
    <lineage>
        <taxon>Eukaryota</taxon>
        <taxon>Fungi</taxon>
        <taxon>Dikarya</taxon>
        <taxon>Basidiomycota</taxon>
        <taxon>Agaricomycotina</taxon>
        <taxon>Agaricomycetes</taxon>
        <taxon>Polyporales</taxon>
        <taxon>Gelatoporiaceae</taxon>
        <taxon>Obba</taxon>
    </lineage>
</organism>
<dbReference type="Proteomes" id="UP000250043">
    <property type="component" value="Unassembled WGS sequence"/>
</dbReference>